<feature type="coiled-coil region" evidence="8">
    <location>
        <begin position="832"/>
        <end position="859"/>
    </location>
</feature>
<keyword evidence="4 7" id="KW-0547">Nucleotide-binding</keyword>
<feature type="region of interest" description="Disordered" evidence="9">
    <location>
        <begin position="551"/>
        <end position="650"/>
    </location>
</feature>
<evidence type="ECO:0000256" key="6">
    <source>
        <dbReference type="ARBA" id="ARBA00022840"/>
    </source>
</evidence>
<keyword evidence="3" id="KW-0808">Transferase</keyword>
<evidence type="ECO:0000259" key="10">
    <source>
        <dbReference type="PROSITE" id="PS50011"/>
    </source>
</evidence>
<keyword evidence="5 11" id="KW-0418">Kinase</keyword>
<evidence type="ECO:0000256" key="1">
    <source>
        <dbReference type="ARBA" id="ARBA00010886"/>
    </source>
</evidence>
<dbReference type="SMART" id="SM00220">
    <property type="entry name" value="S_TKc"/>
    <property type="match status" value="1"/>
</dbReference>
<feature type="compositionally biased region" description="Low complexity" evidence="9">
    <location>
        <begin position="569"/>
        <end position="633"/>
    </location>
</feature>
<feature type="compositionally biased region" description="Polar residues" evidence="9">
    <location>
        <begin position="403"/>
        <end position="443"/>
    </location>
</feature>
<evidence type="ECO:0000313" key="11">
    <source>
        <dbReference type="EMBL" id="KRX02990.1"/>
    </source>
</evidence>
<dbReference type="EMBL" id="LDAU01000147">
    <property type="protein sequence ID" value="KRX02990.1"/>
    <property type="molecule type" value="Genomic_DNA"/>
</dbReference>
<proteinExistence type="inferred from homology"/>
<protein>
    <recommendedName>
        <fullName evidence="2">non-specific serine/threonine protein kinase</fullName>
        <ecNumber evidence="2">2.7.11.1</ecNumber>
    </recommendedName>
</protein>
<feature type="compositionally biased region" description="Low complexity" evidence="9">
    <location>
        <begin position="494"/>
        <end position="504"/>
    </location>
</feature>
<dbReference type="InParanoid" id="A0A0V0QL71"/>
<keyword evidence="6 7" id="KW-0067">ATP-binding</keyword>
<reference evidence="11 12" key="1">
    <citation type="journal article" date="2015" name="Sci. Rep.">
        <title>Genome of the facultative scuticociliatosis pathogen Pseudocohnilembus persalinus provides insight into its virulence through horizontal gene transfer.</title>
        <authorList>
            <person name="Xiong J."/>
            <person name="Wang G."/>
            <person name="Cheng J."/>
            <person name="Tian M."/>
            <person name="Pan X."/>
            <person name="Warren A."/>
            <person name="Jiang C."/>
            <person name="Yuan D."/>
            <person name="Miao W."/>
        </authorList>
    </citation>
    <scope>NUCLEOTIDE SEQUENCE [LARGE SCALE GENOMIC DNA]</scope>
    <source>
        <strain evidence="11">36N120E</strain>
    </source>
</reference>
<organism evidence="11 12">
    <name type="scientific">Pseudocohnilembus persalinus</name>
    <name type="common">Ciliate</name>
    <dbReference type="NCBI Taxonomy" id="266149"/>
    <lineage>
        <taxon>Eukaryota</taxon>
        <taxon>Sar</taxon>
        <taxon>Alveolata</taxon>
        <taxon>Ciliophora</taxon>
        <taxon>Intramacronucleata</taxon>
        <taxon>Oligohymenophorea</taxon>
        <taxon>Scuticociliatia</taxon>
        <taxon>Philasterida</taxon>
        <taxon>Pseudocohnilembidae</taxon>
        <taxon>Pseudocohnilembus</taxon>
    </lineage>
</organism>
<evidence type="ECO:0000256" key="7">
    <source>
        <dbReference type="PROSITE-ProRule" id="PRU10141"/>
    </source>
</evidence>
<feature type="compositionally biased region" description="Low complexity" evidence="9">
    <location>
        <begin position="325"/>
        <end position="337"/>
    </location>
</feature>
<feature type="domain" description="Protein kinase" evidence="10">
    <location>
        <begin position="1"/>
        <end position="205"/>
    </location>
</feature>
<name>A0A0V0QL71_PSEPJ</name>
<feature type="binding site" evidence="7">
    <location>
        <position position="46"/>
    </location>
    <ligand>
        <name>ATP</name>
        <dbReference type="ChEBI" id="CHEBI:30616"/>
    </ligand>
</feature>
<accession>A0A0V0QL71</accession>
<evidence type="ECO:0000256" key="2">
    <source>
        <dbReference type="ARBA" id="ARBA00012513"/>
    </source>
</evidence>
<comment type="caution">
    <text evidence="11">The sequence shown here is derived from an EMBL/GenBank/DDBJ whole genome shotgun (WGS) entry which is preliminary data.</text>
</comment>
<feature type="compositionally biased region" description="Polar residues" evidence="9">
    <location>
        <begin position="297"/>
        <end position="310"/>
    </location>
</feature>
<dbReference type="PROSITE" id="PS50011">
    <property type="entry name" value="PROTEIN_KINASE_DOM"/>
    <property type="match status" value="1"/>
</dbReference>
<keyword evidence="8" id="KW-0175">Coiled coil</keyword>
<gene>
    <name evidence="11" type="ORF">PPERSA_03081</name>
</gene>
<dbReference type="InterPro" id="IPR000719">
    <property type="entry name" value="Prot_kinase_dom"/>
</dbReference>
<sequence length="1031" mass="120506">MSHNSNQFPEPFYTIIQNYEFLEELGQGSYGTVYKTFNNNEFYAIKVISKEYVQEQKGFRAIHGLGIIHRDLKPDNIFIKDDVFKIGDFGFAKMAGEGQTQCGCKLYMAPELFLTCDHDYKADIWSLGVIFFYMIFQTYPFENKSAFLDEIIEKTTPTFQPEKILNQTIINEKMTPELKEFFQMVFQLEPDMRINFEDLYELSIIRKNLNESEQEEAKSFYYNLSLENSSRFQFSQFSQFSKLQSNLTVQNQVQQKVQSPFRKQFSGELENETNTFKSMNFEGTVFTKSEINKNQLRNQNLNSPFSATQMSISNQQKSKSKKNTTKTTISKRNSSTNAAHEITAIEESLLKRNYNSIFSRGSSHQNKISDKIKKNNNNNNIQSEYSDFTDFYQETFKIESINSHRVNSNTSKENAKNQMNKNENIKENSPVQKSNYPKSSSYQVGPYSLRNIVGKKTVLQLTEKREKQILQEKEENKITDMSQSKKKKDETKNKNNSNNDILLNSKKKIHQNNKKEHIPIFSYSSQTIDDEKNSSNILENLEKQKSNDIFIKQNNPKNNSTSYSNLSGQQKKYSEQNQSNKQSQTNNQINNKNQQNNNNNDNDKNQNQLYNKNKNNNNIKNKYSYKNKNSTSQTSIENLQNSSNKPNDYEIDEEIPQENKIGQAEALVLSQMITLKKQKNNQQQQYEQINLKWQNSRFPPKKNGAEKSPKNSSYICSLNKGQNTSQSIIQLASQNASFLNSKQMSQNYIRNVNSNTVLNLDGTIFQSDAIYGPTYRNNTSAYFSIGSGIDQELEPIIYRFSQQIMIYKIYIKCALAASYIYDFVYYEDEDDSDEEEQENQNLNKLCEDYIENVFQLNKQQQFIYLMIFKAIMVSSQSQQKEINTLTNEIEKEFSYKKYHELLKMALLLLITIYSLDINFDEIQFIDDDLQEYSFFEFQIWFQKASPEAFNAQIKFIVDSYMSLYQQILYYPESQDLNRSKTVQQLKLAERLQQQHLDENFLSSLDILSQDSASEIKEQKESQENQQIQEKA</sequence>
<dbReference type="Gene3D" id="1.10.510.10">
    <property type="entry name" value="Transferase(Phosphotransferase) domain 1"/>
    <property type="match status" value="2"/>
</dbReference>
<evidence type="ECO:0000256" key="9">
    <source>
        <dbReference type="SAM" id="MobiDB-lite"/>
    </source>
</evidence>
<dbReference type="InterPro" id="IPR017441">
    <property type="entry name" value="Protein_kinase_ATP_BS"/>
</dbReference>
<comment type="similarity">
    <text evidence="1">Belongs to the protein kinase superfamily. NEK Ser/Thr protein kinase family. NIMA subfamily.</text>
</comment>
<dbReference type="InterPro" id="IPR011009">
    <property type="entry name" value="Kinase-like_dom_sf"/>
</dbReference>
<feature type="region of interest" description="Disordered" evidence="9">
    <location>
        <begin position="297"/>
        <end position="337"/>
    </location>
</feature>
<evidence type="ECO:0000256" key="4">
    <source>
        <dbReference type="ARBA" id="ARBA00022741"/>
    </source>
</evidence>
<dbReference type="GO" id="GO:0005524">
    <property type="term" value="F:ATP binding"/>
    <property type="evidence" value="ECO:0007669"/>
    <property type="project" value="UniProtKB-UniRule"/>
</dbReference>
<feature type="compositionally biased region" description="Polar residues" evidence="9">
    <location>
        <begin position="552"/>
        <end position="568"/>
    </location>
</feature>
<dbReference type="InterPro" id="IPR008271">
    <property type="entry name" value="Ser/Thr_kinase_AS"/>
</dbReference>
<dbReference type="InterPro" id="IPR050660">
    <property type="entry name" value="NEK_Ser/Thr_kinase"/>
</dbReference>
<dbReference type="OrthoDB" id="341578at2759"/>
<keyword evidence="12" id="KW-1185">Reference proteome</keyword>
<dbReference type="Proteomes" id="UP000054937">
    <property type="component" value="Unassembled WGS sequence"/>
</dbReference>
<evidence type="ECO:0000256" key="3">
    <source>
        <dbReference type="ARBA" id="ARBA00022679"/>
    </source>
</evidence>
<evidence type="ECO:0000313" key="12">
    <source>
        <dbReference type="Proteomes" id="UP000054937"/>
    </source>
</evidence>
<dbReference type="SUPFAM" id="SSF56112">
    <property type="entry name" value="Protein kinase-like (PK-like)"/>
    <property type="match status" value="1"/>
</dbReference>
<dbReference type="AlphaFoldDB" id="A0A0V0QL71"/>
<dbReference type="PANTHER" id="PTHR43671">
    <property type="entry name" value="SERINE/THREONINE-PROTEIN KINASE NEK"/>
    <property type="match status" value="1"/>
</dbReference>
<feature type="region of interest" description="Disordered" evidence="9">
    <location>
        <begin position="472"/>
        <end position="520"/>
    </location>
</feature>
<feature type="region of interest" description="Disordered" evidence="9">
    <location>
        <begin position="403"/>
        <end position="444"/>
    </location>
</feature>
<evidence type="ECO:0000256" key="5">
    <source>
        <dbReference type="ARBA" id="ARBA00022777"/>
    </source>
</evidence>
<feature type="compositionally biased region" description="Polar residues" evidence="9">
    <location>
        <begin position="634"/>
        <end position="646"/>
    </location>
</feature>
<evidence type="ECO:0000256" key="8">
    <source>
        <dbReference type="SAM" id="Coils"/>
    </source>
</evidence>
<dbReference type="PROSITE" id="PS00107">
    <property type="entry name" value="PROTEIN_KINASE_ATP"/>
    <property type="match status" value="1"/>
</dbReference>
<dbReference type="GO" id="GO:0004674">
    <property type="term" value="F:protein serine/threonine kinase activity"/>
    <property type="evidence" value="ECO:0007669"/>
    <property type="project" value="UniProtKB-EC"/>
</dbReference>
<dbReference type="EC" id="2.7.11.1" evidence="2"/>
<dbReference type="PANTHER" id="PTHR43671:SF13">
    <property type="entry name" value="SERINE_THREONINE-PROTEIN KINASE NEK2"/>
    <property type="match status" value="1"/>
</dbReference>
<dbReference type="Pfam" id="PF00069">
    <property type="entry name" value="Pkinase"/>
    <property type="match status" value="1"/>
</dbReference>
<dbReference type="PROSITE" id="PS00108">
    <property type="entry name" value="PROTEIN_KINASE_ST"/>
    <property type="match status" value="1"/>
</dbReference>